<name>A0A343TGH3_9EURY</name>
<gene>
    <name evidence="1" type="ORF">AArcSl_0544</name>
</gene>
<evidence type="ECO:0000313" key="2">
    <source>
        <dbReference type="Proteomes" id="UP000263012"/>
    </source>
</evidence>
<reference evidence="2" key="1">
    <citation type="submission" date="2017-11" db="EMBL/GenBank/DDBJ databases">
        <title>Phenotypic and genomic properties of facultatively anaerobic sulfur-reducing natronoarchaea from hypersaline soda lakes.</title>
        <authorList>
            <person name="Sorokin D.Y."/>
            <person name="Kublanov I.V."/>
            <person name="Roman P."/>
            <person name="Sinninghe Damste J.S."/>
            <person name="Golyshin P.N."/>
            <person name="Rojo D."/>
            <person name="Ciordia S."/>
            <person name="Mena M.D.C."/>
            <person name="Ferrer M."/>
            <person name="Messina E."/>
            <person name="Smedile F."/>
            <person name="La Spada G."/>
            <person name="La Cono V."/>
            <person name="Yakimov M.M."/>
        </authorList>
    </citation>
    <scope>NUCLEOTIDE SEQUENCE [LARGE SCALE GENOMIC DNA]</scope>
    <source>
        <strain evidence="2">AArc-Sl</strain>
    </source>
</reference>
<dbReference type="KEGG" id="hdf:AArcSl_0544"/>
<dbReference type="GeneID" id="37876881"/>
<dbReference type="Proteomes" id="UP000263012">
    <property type="component" value="Chromosome"/>
</dbReference>
<accession>A0A343TGH3</accession>
<dbReference type="EMBL" id="CP025066">
    <property type="protein sequence ID" value="AUX08195.1"/>
    <property type="molecule type" value="Genomic_DNA"/>
</dbReference>
<protein>
    <submittedName>
        <fullName evidence="1">Uncharacterized protein</fullName>
    </submittedName>
</protein>
<dbReference type="AlphaFoldDB" id="A0A343TGH3"/>
<sequence length="87" mass="9209">MDGPERSEHGRAVEAGVVGRRGLPASTAVWGCLAVAGCVGRPWAGDGERESWTEHVDDSGELPATVELVVTVSRTYQSRESGRKTAT</sequence>
<organism evidence="1 2">
    <name type="scientific">Halalkaliarchaeum desulfuricum</name>
    <dbReference type="NCBI Taxonomy" id="2055893"/>
    <lineage>
        <taxon>Archaea</taxon>
        <taxon>Methanobacteriati</taxon>
        <taxon>Methanobacteriota</taxon>
        <taxon>Stenosarchaea group</taxon>
        <taxon>Halobacteria</taxon>
        <taxon>Halobacteriales</taxon>
        <taxon>Haloferacaceae</taxon>
        <taxon>Halalkaliarchaeum</taxon>
    </lineage>
</organism>
<evidence type="ECO:0000313" key="1">
    <source>
        <dbReference type="EMBL" id="AUX08195.1"/>
    </source>
</evidence>
<keyword evidence="2" id="KW-1185">Reference proteome</keyword>
<dbReference type="RefSeq" id="WP_119814681.1">
    <property type="nucleotide sequence ID" value="NZ_CP025066.1"/>
</dbReference>
<proteinExistence type="predicted"/>